<sequence length="76" mass="7751">MEFGTEVTANDTDIKTGAPKTTTTTAAATSHCVGSLTAPTWTTAVAPPSLAFICNLRHGSGSPGNAAQHQRYCSGI</sequence>
<organism evidence="2 3">
    <name type="scientific">Portunus trituberculatus</name>
    <name type="common">Swimming crab</name>
    <name type="synonym">Neptunus trituberculatus</name>
    <dbReference type="NCBI Taxonomy" id="210409"/>
    <lineage>
        <taxon>Eukaryota</taxon>
        <taxon>Metazoa</taxon>
        <taxon>Ecdysozoa</taxon>
        <taxon>Arthropoda</taxon>
        <taxon>Crustacea</taxon>
        <taxon>Multicrustacea</taxon>
        <taxon>Malacostraca</taxon>
        <taxon>Eumalacostraca</taxon>
        <taxon>Eucarida</taxon>
        <taxon>Decapoda</taxon>
        <taxon>Pleocyemata</taxon>
        <taxon>Brachyura</taxon>
        <taxon>Eubrachyura</taxon>
        <taxon>Portunoidea</taxon>
        <taxon>Portunidae</taxon>
        <taxon>Portuninae</taxon>
        <taxon>Portunus</taxon>
    </lineage>
</organism>
<evidence type="ECO:0000313" key="3">
    <source>
        <dbReference type="Proteomes" id="UP000324222"/>
    </source>
</evidence>
<accession>A0A5B7DT89</accession>
<name>A0A5B7DT89_PORTR</name>
<gene>
    <name evidence="2" type="ORF">E2C01_017359</name>
</gene>
<evidence type="ECO:0000256" key="1">
    <source>
        <dbReference type="SAM" id="MobiDB-lite"/>
    </source>
</evidence>
<reference evidence="2 3" key="1">
    <citation type="submission" date="2019-05" db="EMBL/GenBank/DDBJ databases">
        <title>Another draft genome of Portunus trituberculatus and its Hox gene families provides insights of decapod evolution.</title>
        <authorList>
            <person name="Jeong J.-H."/>
            <person name="Song I."/>
            <person name="Kim S."/>
            <person name="Choi T."/>
            <person name="Kim D."/>
            <person name="Ryu S."/>
            <person name="Kim W."/>
        </authorList>
    </citation>
    <scope>NUCLEOTIDE SEQUENCE [LARGE SCALE GENOMIC DNA]</scope>
    <source>
        <tissue evidence="2">Muscle</tissue>
    </source>
</reference>
<proteinExistence type="predicted"/>
<dbReference type="Proteomes" id="UP000324222">
    <property type="component" value="Unassembled WGS sequence"/>
</dbReference>
<evidence type="ECO:0000313" key="2">
    <source>
        <dbReference type="EMBL" id="MPC24279.1"/>
    </source>
</evidence>
<dbReference type="EMBL" id="VSRR010001310">
    <property type="protein sequence ID" value="MPC24279.1"/>
    <property type="molecule type" value="Genomic_DNA"/>
</dbReference>
<feature type="region of interest" description="Disordered" evidence="1">
    <location>
        <begin position="1"/>
        <end position="21"/>
    </location>
</feature>
<dbReference type="AlphaFoldDB" id="A0A5B7DT89"/>
<comment type="caution">
    <text evidence="2">The sequence shown here is derived from an EMBL/GenBank/DDBJ whole genome shotgun (WGS) entry which is preliminary data.</text>
</comment>
<protein>
    <submittedName>
        <fullName evidence="2">Uncharacterized protein</fullName>
    </submittedName>
</protein>
<keyword evidence="3" id="KW-1185">Reference proteome</keyword>